<dbReference type="SMART" id="SM00895">
    <property type="entry name" value="FCD"/>
    <property type="match status" value="1"/>
</dbReference>
<reference evidence="5" key="1">
    <citation type="journal article" date="2014" name="Int. J. Syst. Evol. Microbiol.">
        <title>Complete genome sequence of Corynebacterium casei LMG S-19264T (=DSM 44701T), isolated from a smear-ripened cheese.</title>
        <authorList>
            <consortium name="US DOE Joint Genome Institute (JGI-PGF)"/>
            <person name="Walter F."/>
            <person name="Albersmeier A."/>
            <person name="Kalinowski J."/>
            <person name="Ruckert C."/>
        </authorList>
    </citation>
    <scope>NUCLEOTIDE SEQUENCE</scope>
    <source>
        <strain evidence="5">CGMCC 1.12919</strain>
    </source>
</reference>
<evidence type="ECO:0000313" key="5">
    <source>
        <dbReference type="EMBL" id="GGC46754.1"/>
    </source>
</evidence>
<dbReference type="RefSeq" id="WP_210324421.1">
    <property type="nucleotide sequence ID" value="NZ_BMGG01000001.1"/>
</dbReference>
<dbReference type="InterPro" id="IPR011711">
    <property type="entry name" value="GntR_C"/>
</dbReference>
<keyword evidence="1" id="KW-0805">Transcription regulation</keyword>
<keyword evidence="6" id="KW-1185">Reference proteome</keyword>
<dbReference type="GO" id="GO:0003700">
    <property type="term" value="F:DNA-binding transcription factor activity"/>
    <property type="evidence" value="ECO:0007669"/>
    <property type="project" value="InterPro"/>
</dbReference>
<protein>
    <submittedName>
        <fullName evidence="5">GntR family transcriptional regulator</fullName>
    </submittedName>
</protein>
<dbReference type="PANTHER" id="PTHR43537">
    <property type="entry name" value="TRANSCRIPTIONAL REGULATOR, GNTR FAMILY"/>
    <property type="match status" value="1"/>
</dbReference>
<dbReference type="SMART" id="SM00345">
    <property type="entry name" value="HTH_GNTR"/>
    <property type="match status" value="1"/>
</dbReference>
<evidence type="ECO:0000256" key="1">
    <source>
        <dbReference type="ARBA" id="ARBA00023015"/>
    </source>
</evidence>
<dbReference type="AlphaFoldDB" id="A0A916TWF3"/>
<evidence type="ECO:0000256" key="3">
    <source>
        <dbReference type="ARBA" id="ARBA00023163"/>
    </source>
</evidence>
<dbReference type="InterPro" id="IPR008920">
    <property type="entry name" value="TF_FadR/GntR_C"/>
</dbReference>
<dbReference type="SUPFAM" id="SSF46785">
    <property type="entry name" value="Winged helix' DNA-binding domain"/>
    <property type="match status" value="1"/>
</dbReference>
<proteinExistence type="predicted"/>
<dbReference type="Pfam" id="PF07729">
    <property type="entry name" value="FCD"/>
    <property type="match status" value="1"/>
</dbReference>
<accession>A0A916TWF3</accession>
<name>A0A916TWF3_9HYPH</name>
<evidence type="ECO:0000313" key="6">
    <source>
        <dbReference type="Proteomes" id="UP000637002"/>
    </source>
</evidence>
<dbReference type="InterPro" id="IPR036388">
    <property type="entry name" value="WH-like_DNA-bd_sf"/>
</dbReference>
<sequence length="228" mass="24352">MPMPQRSRDSIVGAIVRGLYEGRYAPGQRLIEADLTAEYGVSRGPVREALSRLAAEGIVTLAMGRSASIRRLTAREAVDLLNLLEVLVGLAARQAAAHVDAGARQRLAQALAALEAFDARDGSADYARARDSFYGTLIAIGANAELARVMPAVQVHLLRVQFRRDLAAVDARRHEDYRAIAAAVLAGDPEEAERRGRAHIARLTRYMAEREAASAAAAPISSSAGSPS</sequence>
<dbReference type="Gene3D" id="1.10.10.10">
    <property type="entry name" value="Winged helix-like DNA-binding domain superfamily/Winged helix DNA-binding domain"/>
    <property type="match status" value="1"/>
</dbReference>
<dbReference type="PRINTS" id="PR00035">
    <property type="entry name" value="HTHGNTR"/>
</dbReference>
<evidence type="ECO:0000256" key="2">
    <source>
        <dbReference type="ARBA" id="ARBA00023125"/>
    </source>
</evidence>
<reference evidence="5" key="2">
    <citation type="submission" date="2020-09" db="EMBL/GenBank/DDBJ databases">
        <authorList>
            <person name="Sun Q."/>
            <person name="Zhou Y."/>
        </authorList>
    </citation>
    <scope>NUCLEOTIDE SEQUENCE</scope>
    <source>
        <strain evidence="5">CGMCC 1.12919</strain>
    </source>
</reference>
<evidence type="ECO:0000259" key="4">
    <source>
        <dbReference type="PROSITE" id="PS50949"/>
    </source>
</evidence>
<dbReference type="GO" id="GO:0003677">
    <property type="term" value="F:DNA binding"/>
    <property type="evidence" value="ECO:0007669"/>
    <property type="project" value="UniProtKB-KW"/>
</dbReference>
<dbReference type="InterPro" id="IPR000524">
    <property type="entry name" value="Tscrpt_reg_HTH_GntR"/>
</dbReference>
<dbReference type="Proteomes" id="UP000637002">
    <property type="component" value="Unassembled WGS sequence"/>
</dbReference>
<dbReference type="SUPFAM" id="SSF48008">
    <property type="entry name" value="GntR ligand-binding domain-like"/>
    <property type="match status" value="1"/>
</dbReference>
<comment type="caution">
    <text evidence="5">The sequence shown here is derived from an EMBL/GenBank/DDBJ whole genome shotgun (WGS) entry which is preliminary data.</text>
</comment>
<organism evidence="5 6">
    <name type="scientific">Chelatococcus reniformis</name>
    <dbReference type="NCBI Taxonomy" id="1494448"/>
    <lineage>
        <taxon>Bacteria</taxon>
        <taxon>Pseudomonadati</taxon>
        <taxon>Pseudomonadota</taxon>
        <taxon>Alphaproteobacteria</taxon>
        <taxon>Hyphomicrobiales</taxon>
        <taxon>Chelatococcaceae</taxon>
        <taxon>Chelatococcus</taxon>
    </lineage>
</organism>
<feature type="domain" description="HTH gntR-type" evidence="4">
    <location>
        <begin position="5"/>
        <end position="72"/>
    </location>
</feature>
<keyword evidence="3" id="KW-0804">Transcription</keyword>
<keyword evidence="2" id="KW-0238">DNA-binding</keyword>
<dbReference type="Pfam" id="PF00392">
    <property type="entry name" value="GntR"/>
    <property type="match status" value="1"/>
</dbReference>
<dbReference type="Gene3D" id="1.20.120.530">
    <property type="entry name" value="GntR ligand-binding domain-like"/>
    <property type="match status" value="1"/>
</dbReference>
<dbReference type="EMBL" id="BMGG01000001">
    <property type="protein sequence ID" value="GGC46754.1"/>
    <property type="molecule type" value="Genomic_DNA"/>
</dbReference>
<gene>
    <name evidence="5" type="ORF">GCM10010994_02340</name>
</gene>
<dbReference type="PROSITE" id="PS50949">
    <property type="entry name" value="HTH_GNTR"/>
    <property type="match status" value="1"/>
</dbReference>
<dbReference type="InterPro" id="IPR036390">
    <property type="entry name" value="WH_DNA-bd_sf"/>
</dbReference>
<dbReference type="PANTHER" id="PTHR43537:SF24">
    <property type="entry name" value="GLUCONATE OPERON TRANSCRIPTIONAL REPRESSOR"/>
    <property type="match status" value="1"/>
</dbReference>